<evidence type="ECO:0000256" key="9">
    <source>
        <dbReference type="ARBA" id="ARBA00023170"/>
    </source>
</evidence>
<feature type="short sequence motif" description="TonB C-terminal box" evidence="12">
    <location>
        <begin position="716"/>
        <end position="733"/>
    </location>
</feature>
<protein>
    <recommendedName>
        <fullName evidence="19">TonB-dependent receptor</fullName>
    </recommendedName>
</protein>
<keyword evidence="7 13" id="KW-0798">TonB box</keyword>
<dbReference type="PANTHER" id="PTHR30069:SF29">
    <property type="entry name" value="HEMOGLOBIN AND HEMOGLOBIN-HAPTOGLOBIN-BINDING PROTEIN 1-RELATED"/>
    <property type="match status" value="1"/>
</dbReference>
<feature type="signal peptide" evidence="14">
    <location>
        <begin position="1"/>
        <end position="31"/>
    </location>
</feature>
<organism evidence="17 18">
    <name type="scientific">Kerstersia gyiorum</name>
    <dbReference type="NCBI Taxonomy" id="206506"/>
    <lineage>
        <taxon>Bacteria</taxon>
        <taxon>Pseudomonadati</taxon>
        <taxon>Pseudomonadota</taxon>
        <taxon>Betaproteobacteria</taxon>
        <taxon>Burkholderiales</taxon>
        <taxon>Alcaligenaceae</taxon>
        <taxon>Kerstersia</taxon>
    </lineage>
</organism>
<dbReference type="Gene3D" id="2.170.130.10">
    <property type="entry name" value="TonB-dependent receptor, plug domain"/>
    <property type="match status" value="1"/>
</dbReference>
<sequence length="733" mass="80428">MIQTPLKSPLREALCATIAAGAAIYWPAAQAQVSTLEAVTVQGDAGDPNWQKLRRSESRVRAIGSEPETVTLETLPSQHTSVVTRDELDMVSAMNTLDVLERVPGVTISRTGSLDGTIVLRGMDSSGFRVPMFINGDRFRGRPAFQFMMVGPTELERVEVIRGPASIRYGSDGLSGMVNFVTRKPKGTLGDTFTFQGGQAEATYRSNGNGLQGSVSLEAAGNNFDFMAYVTGRRAQDYKTPAGDIANSHYKTAGGGFVAGYMPNARERYEFGYRYGEIRDGTSNASTTETAWSRRDPLSIHQLRLGYEGTYDDWLFSRMDASLYLNFFESKLPATTVSNNGNTIRTQTSNVRGPNIFGGHITFETPKNAYGMDAAFGVDFAHDHWLGNKTRVQVTDVAAGTTTDTGYQLTGRSMTQSNVGMFVLGNWEARPGWTLNAGGRFDYYRSDVEIAFLENEALRPLFEDAKNSSTHAWTGSVGTSYFLTDVVELTASYGSGFRMPWHSQMFSSGWNANTDTYTIPNPGLKPEYSNTGEIGLRLHMAKAFVDFAAFDARYRNFLETVQTTYEGSLANQTRNVGRARIKGFELAGKWQIDPQVNLHGSVAYVHGTNRRTDVPLAGLAPWSGSAGVQYVGANEAWAVTGEVQYAKGQNRWNPASEYRTAGYALVNLYAQLQLDRLGLSPARNTQLVFGITNLFDKEYRSASTSSVVSRPMSALNPLVSPGRSFNLTLRTSF</sequence>
<evidence type="ECO:0000313" key="18">
    <source>
        <dbReference type="Proteomes" id="UP000078084"/>
    </source>
</evidence>
<dbReference type="InterPro" id="IPR039426">
    <property type="entry name" value="TonB-dep_rcpt-like"/>
</dbReference>
<evidence type="ECO:0000256" key="3">
    <source>
        <dbReference type="ARBA" id="ARBA00022448"/>
    </source>
</evidence>
<keyword evidence="18" id="KW-1185">Reference proteome</keyword>
<evidence type="ECO:0000256" key="10">
    <source>
        <dbReference type="ARBA" id="ARBA00023237"/>
    </source>
</evidence>
<dbReference type="EMBL" id="LBNE01000001">
    <property type="protein sequence ID" value="KKO73161.1"/>
    <property type="molecule type" value="Genomic_DNA"/>
</dbReference>
<keyword evidence="8 11" id="KW-0472">Membrane</keyword>
<evidence type="ECO:0000256" key="14">
    <source>
        <dbReference type="SAM" id="SignalP"/>
    </source>
</evidence>
<feature type="domain" description="TonB-dependent receptor-like beta-barrel" evidence="15">
    <location>
        <begin position="269"/>
        <end position="694"/>
    </location>
</feature>
<keyword evidence="4 11" id="KW-1134">Transmembrane beta strand</keyword>
<comment type="subcellular location">
    <subcellularLocation>
        <location evidence="1 11">Cell outer membrane</location>
        <topology evidence="1 11">Multi-pass membrane protein</topology>
    </subcellularLocation>
</comment>
<evidence type="ECO:0000256" key="5">
    <source>
        <dbReference type="ARBA" id="ARBA00022692"/>
    </source>
</evidence>
<gene>
    <name evidence="17" type="ORF">AAV32_02400</name>
</gene>
<accession>A0A171KW94</accession>
<evidence type="ECO:0000256" key="11">
    <source>
        <dbReference type="PROSITE-ProRule" id="PRU01360"/>
    </source>
</evidence>
<dbReference type="GO" id="GO:0009279">
    <property type="term" value="C:cell outer membrane"/>
    <property type="evidence" value="ECO:0007669"/>
    <property type="project" value="UniProtKB-SubCell"/>
</dbReference>
<evidence type="ECO:0000259" key="16">
    <source>
        <dbReference type="Pfam" id="PF07715"/>
    </source>
</evidence>
<keyword evidence="9" id="KW-0675">Receptor</keyword>
<keyword evidence="10 11" id="KW-0998">Cell outer membrane</keyword>
<evidence type="ECO:0000313" key="17">
    <source>
        <dbReference type="EMBL" id="KKO73161.1"/>
    </source>
</evidence>
<feature type="domain" description="TonB-dependent receptor plug" evidence="16">
    <location>
        <begin position="78"/>
        <end position="176"/>
    </location>
</feature>
<dbReference type="InterPro" id="IPR010917">
    <property type="entry name" value="TonB_rcpt_CS"/>
</dbReference>
<dbReference type="InterPro" id="IPR000531">
    <property type="entry name" value="Beta-barrel_TonB"/>
</dbReference>
<keyword evidence="3 11" id="KW-0813">Transport</keyword>
<evidence type="ECO:0000256" key="8">
    <source>
        <dbReference type="ARBA" id="ARBA00023136"/>
    </source>
</evidence>
<proteinExistence type="inferred from homology"/>
<dbReference type="Proteomes" id="UP000078084">
    <property type="component" value="Unassembled WGS sequence"/>
</dbReference>
<dbReference type="Pfam" id="PF00593">
    <property type="entry name" value="TonB_dep_Rec_b-barrel"/>
    <property type="match status" value="1"/>
</dbReference>
<comment type="caution">
    <text evidence="17">The sequence shown here is derived from an EMBL/GenBank/DDBJ whole genome shotgun (WGS) entry which is preliminary data.</text>
</comment>
<dbReference type="InterPro" id="IPR037066">
    <property type="entry name" value="Plug_dom_sf"/>
</dbReference>
<dbReference type="STRING" id="206506.AAV32_02400"/>
<evidence type="ECO:0000256" key="2">
    <source>
        <dbReference type="ARBA" id="ARBA00009810"/>
    </source>
</evidence>
<dbReference type="Gene3D" id="2.40.170.20">
    <property type="entry name" value="TonB-dependent receptor, beta-barrel domain"/>
    <property type="match status" value="1"/>
</dbReference>
<evidence type="ECO:0000259" key="15">
    <source>
        <dbReference type="Pfam" id="PF00593"/>
    </source>
</evidence>
<dbReference type="CDD" id="cd01347">
    <property type="entry name" value="ligand_gated_channel"/>
    <property type="match status" value="1"/>
</dbReference>
<dbReference type="AlphaFoldDB" id="A0A171KW94"/>
<evidence type="ECO:0000256" key="4">
    <source>
        <dbReference type="ARBA" id="ARBA00022452"/>
    </source>
</evidence>
<evidence type="ECO:0000256" key="12">
    <source>
        <dbReference type="PROSITE-ProRule" id="PRU10144"/>
    </source>
</evidence>
<dbReference type="PROSITE" id="PS01156">
    <property type="entry name" value="TONB_DEPENDENT_REC_2"/>
    <property type="match status" value="1"/>
</dbReference>
<dbReference type="InterPro" id="IPR036942">
    <property type="entry name" value="Beta-barrel_TonB_sf"/>
</dbReference>
<evidence type="ECO:0000256" key="6">
    <source>
        <dbReference type="ARBA" id="ARBA00022729"/>
    </source>
</evidence>
<keyword evidence="6 14" id="KW-0732">Signal</keyword>
<keyword evidence="5 11" id="KW-0812">Transmembrane</keyword>
<evidence type="ECO:0000256" key="13">
    <source>
        <dbReference type="RuleBase" id="RU003357"/>
    </source>
</evidence>
<evidence type="ECO:0000256" key="1">
    <source>
        <dbReference type="ARBA" id="ARBA00004571"/>
    </source>
</evidence>
<dbReference type="PROSITE" id="PS52016">
    <property type="entry name" value="TONB_DEPENDENT_REC_3"/>
    <property type="match status" value="1"/>
</dbReference>
<dbReference type="InterPro" id="IPR012910">
    <property type="entry name" value="Plug_dom"/>
</dbReference>
<dbReference type="Pfam" id="PF07715">
    <property type="entry name" value="Plug"/>
    <property type="match status" value="1"/>
</dbReference>
<feature type="chain" id="PRO_5007908799" description="TonB-dependent receptor" evidence="14">
    <location>
        <begin position="32"/>
        <end position="733"/>
    </location>
</feature>
<evidence type="ECO:0008006" key="19">
    <source>
        <dbReference type="Google" id="ProtNLM"/>
    </source>
</evidence>
<evidence type="ECO:0000256" key="7">
    <source>
        <dbReference type="ARBA" id="ARBA00023077"/>
    </source>
</evidence>
<comment type="similarity">
    <text evidence="2 11 13">Belongs to the TonB-dependent receptor family.</text>
</comment>
<dbReference type="GO" id="GO:0015344">
    <property type="term" value="F:siderophore uptake transmembrane transporter activity"/>
    <property type="evidence" value="ECO:0007669"/>
    <property type="project" value="TreeGrafter"/>
</dbReference>
<dbReference type="SUPFAM" id="SSF56935">
    <property type="entry name" value="Porins"/>
    <property type="match status" value="1"/>
</dbReference>
<reference evidence="17 18" key="1">
    <citation type="submission" date="2015-04" db="EMBL/GenBank/DDBJ databases">
        <title>Genome sequence of Kerstersia gyiorum CG1.</title>
        <authorList>
            <person name="Greninger A.L."/>
            <person name="Kozyreva V."/>
            <person name="Chaturvedi V."/>
        </authorList>
    </citation>
    <scope>NUCLEOTIDE SEQUENCE [LARGE SCALE GENOMIC DNA]</scope>
    <source>
        <strain evidence="17 18">CG1</strain>
    </source>
</reference>
<name>A0A171KW94_9BURK</name>
<dbReference type="PANTHER" id="PTHR30069">
    <property type="entry name" value="TONB-DEPENDENT OUTER MEMBRANE RECEPTOR"/>
    <property type="match status" value="1"/>
</dbReference>
<dbReference type="GO" id="GO:0044718">
    <property type="term" value="P:siderophore transmembrane transport"/>
    <property type="evidence" value="ECO:0007669"/>
    <property type="project" value="TreeGrafter"/>
</dbReference>